<dbReference type="PANTHER" id="PTHR30168">
    <property type="entry name" value="PUTATIVE MEMBRANE PROTEIN YPFJ"/>
    <property type="match status" value="1"/>
</dbReference>
<name>A0A841DX88_9ACTN</name>
<evidence type="ECO:0000256" key="4">
    <source>
        <dbReference type="ARBA" id="ARBA00023136"/>
    </source>
</evidence>
<organism evidence="6 7">
    <name type="scientific">Kribbella solani</name>
    <dbReference type="NCBI Taxonomy" id="236067"/>
    <lineage>
        <taxon>Bacteria</taxon>
        <taxon>Bacillati</taxon>
        <taxon>Actinomycetota</taxon>
        <taxon>Actinomycetes</taxon>
        <taxon>Propionibacteriales</taxon>
        <taxon>Kribbellaceae</taxon>
        <taxon>Kribbella</taxon>
    </lineage>
</organism>
<evidence type="ECO:0000313" key="6">
    <source>
        <dbReference type="EMBL" id="MBB5980837.1"/>
    </source>
</evidence>
<evidence type="ECO:0000256" key="2">
    <source>
        <dbReference type="ARBA" id="ARBA00022692"/>
    </source>
</evidence>
<evidence type="ECO:0008006" key="8">
    <source>
        <dbReference type="Google" id="ProtNLM"/>
    </source>
</evidence>
<dbReference type="Pfam" id="PF04228">
    <property type="entry name" value="Zn_peptidase"/>
    <property type="match status" value="1"/>
</dbReference>
<sequence>MIAAQVRGVLVLAGVVAMLGVSGCTRSGLDSGPSTTPTSVPTYAPPLEPSGRTVRRPEPIKDEFLLHNPLYRAGRIAAVTCSLPTAKLVDQRTMIRYATAFVACLDRAWAPVISRAGFDFVPPGAVHSSPTGSKTACGVMEEGTFGVYCDDDRGIYFNWPEYVVKESYRQEAGRASVQYLIAHEYGHHVQWLTGISDDYAVRYGVVPEAARQTEVNRSEMQAHCFAAAFFGANRASLRIRGERLDHYGHGGYDRSDPELSNFDRWLRQAFRAAGPGGCRTWAAPAKSVTGA</sequence>
<dbReference type="AlphaFoldDB" id="A0A841DX88"/>
<dbReference type="PROSITE" id="PS51257">
    <property type="entry name" value="PROKAR_LIPOPROTEIN"/>
    <property type="match status" value="1"/>
</dbReference>
<gene>
    <name evidence="6" type="ORF">HDA44_004178</name>
</gene>
<keyword evidence="7" id="KW-1185">Reference proteome</keyword>
<feature type="compositionally biased region" description="Low complexity" evidence="5">
    <location>
        <begin position="31"/>
        <end position="42"/>
    </location>
</feature>
<comment type="subcellular location">
    <subcellularLocation>
        <location evidence="1">Membrane</location>
        <topology evidence="1">Single-pass membrane protein</topology>
    </subcellularLocation>
</comment>
<reference evidence="6 7" key="1">
    <citation type="submission" date="2020-08" db="EMBL/GenBank/DDBJ databases">
        <title>Sequencing the genomes of 1000 actinobacteria strains.</title>
        <authorList>
            <person name="Klenk H.-P."/>
        </authorList>
    </citation>
    <scope>NUCLEOTIDE SEQUENCE [LARGE SCALE GENOMIC DNA]</scope>
    <source>
        <strain evidence="6 7">DSM 17294</strain>
    </source>
</reference>
<dbReference type="GO" id="GO:0016020">
    <property type="term" value="C:membrane"/>
    <property type="evidence" value="ECO:0007669"/>
    <property type="project" value="UniProtKB-SubCell"/>
</dbReference>
<keyword evidence="4" id="KW-0472">Membrane</keyword>
<keyword evidence="2" id="KW-0812">Transmembrane</keyword>
<dbReference type="PANTHER" id="PTHR30168:SF0">
    <property type="entry name" value="INNER MEMBRANE PROTEIN"/>
    <property type="match status" value="1"/>
</dbReference>
<evidence type="ECO:0000256" key="1">
    <source>
        <dbReference type="ARBA" id="ARBA00004167"/>
    </source>
</evidence>
<comment type="caution">
    <text evidence="6">The sequence shown here is derived from an EMBL/GenBank/DDBJ whole genome shotgun (WGS) entry which is preliminary data.</text>
</comment>
<dbReference type="InterPro" id="IPR007343">
    <property type="entry name" value="Uncharacterised_pept_Zn_put"/>
</dbReference>
<dbReference type="Proteomes" id="UP000558997">
    <property type="component" value="Unassembled WGS sequence"/>
</dbReference>
<proteinExistence type="predicted"/>
<accession>A0A841DX88</accession>
<dbReference type="RefSeq" id="WP_184836863.1">
    <property type="nucleotide sequence ID" value="NZ_BAAAVN010000003.1"/>
</dbReference>
<feature type="region of interest" description="Disordered" evidence="5">
    <location>
        <begin position="27"/>
        <end position="55"/>
    </location>
</feature>
<keyword evidence="3" id="KW-1133">Transmembrane helix</keyword>
<evidence type="ECO:0000256" key="5">
    <source>
        <dbReference type="SAM" id="MobiDB-lite"/>
    </source>
</evidence>
<evidence type="ECO:0000313" key="7">
    <source>
        <dbReference type="Proteomes" id="UP000558997"/>
    </source>
</evidence>
<protein>
    <recommendedName>
        <fullName evidence="8">Metalloprotease</fullName>
    </recommendedName>
</protein>
<evidence type="ECO:0000256" key="3">
    <source>
        <dbReference type="ARBA" id="ARBA00022989"/>
    </source>
</evidence>
<dbReference type="EMBL" id="JACHNF010000001">
    <property type="protein sequence ID" value="MBB5980837.1"/>
    <property type="molecule type" value="Genomic_DNA"/>
</dbReference>